<feature type="non-terminal residue" evidence="2">
    <location>
        <position position="135"/>
    </location>
</feature>
<feature type="transmembrane region" description="Helical" evidence="1">
    <location>
        <begin position="6"/>
        <end position="25"/>
    </location>
</feature>
<accession>A0AAJ4SIU5</accession>
<protein>
    <recommendedName>
        <fullName evidence="4">DUF4760 domain-containing protein</fullName>
    </recommendedName>
</protein>
<dbReference type="Proteomes" id="UP000274792">
    <property type="component" value="Unassembled WGS sequence"/>
</dbReference>
<comment type="caution">
    <text evidence="2">The sequence shown here is derived from an EMBL/GenBank/DDBJ whole genome shotgun (WGS) entry which is preliminary data.</text>
</comment>
<keyword evidence="1" id="KW-0472">Membrane</keyword>
<proteinExistence type="predicted"/>
<evidence type="ECO:0008006" key="4">
    <source>
        <dbReference type="Google" id="ProtNLM"/>
    </source>
</evidence>
<keyword evidence="1" id="KW-0812">Transmembrane</keyword>
<keyword evidence="1" id="KW-1133">Transmembrane helix</keyword>
<name>A0AAJ4SIU5_MAMSC</name>
<dbReference type="AlphaFoldDB" id="A0AAJ4SIU5"/>
<evidence type="ECO:0000256" key="1">
    <source>
        <dbReference type="SAM" id="Phobius"/>
    </source>
</evidence>
<dbReference type="EMBL" id="RXWV01000023">
    <property type="protein sequence ID" value="RTX73753.1"/>
    <property type="molecule type" value="Genomic_DNA"/>
</dbReference>
<reference evidence="2 3" key="1">
    <citation type="submission" date="2018-10" db="EMBL/GenBank/DDBJ databases">
        <title>A collection Staphylococci species genome sequencing.</title>
        <authorList>
            <person name="Cole K."/>
        </authorList>
    </citation>
    <scope>NUCLEOTIDE SEQUENCE [LARGE SCALE GENOMIC DNA]</scope>
    <source>
        <strain evidence="3">NCTC 12218</strain>
    </source>
</reference>
<sequence>MLDLYNILVGFVTIIGVAIAVYQISNEIDKRKLKRKRTSEILKIKVERNINYVISAFNKFEHNYKIHLKSSNKEEVTQLQHIINYYINSYINDKFIDNVNELLNNLEEFYRINIDDDDLKYDEYRQLWTLTRGIY</sequence>
<gene>
    <name evidence="2" type="ORF">CD117_03975</name>
</gene>
<evidence type="ECO:0000313" key="2">
    <source>
        <dbReference type="EMBL" id="RTX73753.1"/>
    </source>
</evidence>
<organism evidence="2 3">
    <name type="scientific">Mammaliicoccus sciuri</name>
    <name type="common">Staphylococcus sciuri</name>
    <dbReference type="NCBI Taxonomy" id="1296"/>
    <lineage>
        <taxon>Bacteria</taxon>
        <taxon>Bacillati</taxon>
        <taxon>Bacillota</taxon>
        <taxon>Bacilli</taxon>
        <taxon>Bacillales</taxon>
        <taxon>Staphylococcaceae</taxon>
        <taxon>Mammaliicoccus</taxon>
    </lineage>
</organism>
<dbReference type="RefSeq" id="WP_143566386.1">
    <property type="nucleotide sequence ID" value="NZ_RXWV01000023.1"/>
</dbReference>
<evidence type="ECO:0000313" key="3">
    <source>
        <dbReference type="Proteomes" id="UP000274792"/>
    </source>
</evidence>